<evidence type="ECO:0000313" key="3">
    <source>
        <dbReference type="Proteomes" id="UP000287394"/>
    </source>
</evidence>
<dbReference type="Gene3D" id="3.30.450.40">
    <property type="match status" value="2"/>
</dbReference>
<evidence type="ECO:0000256" key="1">
    <source>
        <dbReference type="ARBA" id="ARBA00022801"/>
    </source>
</evidence>
<reference evidence="2 3" key="1">
    <citation type="journal article" date="2019" name="Int. J. Syst. Evol. Microbiol.">
        <title>Capsulimonas corticalis gen. nov., sp. nov., an aerobic capsulated bacterium, of a novel bacterial order, Capsulimonadales ord. nov., of the class Armatimonadia of the phylum Armatimonadetes.</title>
        <authorList>
            <person name="Li J."/>
            <person name="Kudo C."/>
            <person name="Tonouchi A."/>
        </authorList>
    </citation>
    <scope>NUCLEOTIDE SEQUENCE [LARGE SCALE GENOMIC DNA]</scope>
    <source>
        <strain evidence="2 3">AX-7</strain>
    </source>
</reference>
<gene>
    <name evidence="2" type="ORF">CCAX7_57380</name>
</gene>
<dbReference type="Gene3D" id="3.30.565.10">
    <property type="entry name" value="Histidine kinase-like ATPase, C-terminal domain"/>
    <property type="match status" value="1"/>
</dbReference>
<dbReference type="Pfam" id="PF13185">
    <property type="entry name" value="GAF_2"/>
    <property type="match status" value="1"/>
</dbReference>
<dbReference type="EMBL" id="AP025739">
    <property type="protein sequence ID" value="BDI33687.1"/>
    <property type="molecule type" value="Genomic_DNA"/>
</dbReference>
<dbReference type="SUPFAM" id="SSF55874">
    <property type="entry name" value="ATPase domain of HSP90 chaperone/DNA topoisomerase II/histidine kinase"/>
    <property type="match status" value="1"/>
</dbReference>
<dbReference type="Pfam" id="PF13581">
    <property type="entry name" value="HATPase_c_2"/>
    <property type="match status" value="1"/>
</dbReference>
<name>A0A402D082_9BACT</name>
<dbReference type="InterPro" id="IPR003018">
    <property type="entry name" value="GAF"/>
</dbReference>
<dbReference type="Pfam" id="PF01590">
    <property type="entry name" value="GAF"/>
    <property type="match status" value="1"/>
</dbReference>
<dbReference type="SUPFAM" id="SSF55781">
    <property type="entry name" value="GAF domain-like"/>
    <property type="match status" value="2"/>
</dbReference>
<keyword evidence="1" id="KW-0378">Hydrolase</keyword>
<dbReference type="PANTHER" id="PTHR43156:SF2">
    <property type="entry name" value="STAGE II SPORULATION PROTEIN E"/>
    <property type="match status" value="1"/>
</dbReference>
<dbReference type="KEGG" id="ccot:CCAX7_57380"/>
<keyword evidence="3" id="KW-1185">Reference proteome</keyword>
<dbReference type="SMART" id="SM00065">
    <property type="entry name" value="GAF"/>
    <property type="match status" value="2"/>
</dbReference>
<dbReference type="InterPro" id="IPR003594">
    <property type="entry name" value="HATPase_dom"/>
</dbReference>
<dbReference type="GO" id="GO:0016791">
    <property type="term" value="F:phosphatase activity"/>
    <property type="evidence" value="ECO:0007669"/>
    <property type="project" value="TreeGrafter"/>
</dbReference>
<organism evidence="2 3">
    <name type="scientific">Capsulimonas corticalis</name>
    <dbReference type="NCBI Taxonomy" id="2219043"/>
    <lineage>
        <taxon>Bacteria</taxon>
        <taxon>Bacillati</taxon>
        <taxon>Armatimonadota</taxon>
        <taxon>Armatimonadia</taxon>
        <taxon>Capsulimonadales</taxon>
        <taxon>Capsulimonadaceae</taxon>
        <taxon>Capsulimonas</taxon>
    </lineage>
</organism>
<sequence>MTPSPGLQPLTAGLLECVTARDVARVIVDRGAAVLGATAGLLALVSEDGRLLEIVQSQGYPADVQVRWRSFPIDANLPLSNAVRQMAPLFTSSRAEWAAIFPHLTERNQDTNATADLPLIEHGRVLGALHLSFRDERVFDDADREFLDELVQQCSLAMGRALARQQADDARRRMEFLVRASEVLTESLDYSKTLHQLAHLVVPELSDYAQVAIVDGGAIDRIAVAHELPEREAVIRELYTLYPPDPTHPNSVGSAIRTGEVQHMTGLTDEIFVKAAVDEHHLSLLRQLALTDTLTIPLSARGRTLGAMTFAMSSESGRSFRPSLISFLQELSRRAAMAIDNARLYQDAEREISERKIAEAARERAVRQREDALIENARLMTEAVEASRQQREFQVNMLSSMTDGRLILCESPGDLPSPAPRLEMEATIQEADDIFRLRQAALATAVRCGFADERTDDLLTAVSEACMNAYVHAGGGDVRVRTDGECGVIQVWIVDRGKGIDYSRLPDAMFRKGYSSAGTLGHGFKLIISFADFVYVLTGPGGTTVVIEQHRSRPEPAWA</sequence>
<dbReference type="AlphaFoldDB" id="A0A402D082"/>
<dbReference type="InterPro" id="IPR029016">
    <property type="entry name" value="GAF-like_dom_sf"/>
</dbReference>
<dbReference type="Proteomes" id="UP000287394">
    <property type="component" value="Chromosome"/>
</dbReference>
<dbReference type="InterPro" id="IPR052016">
    <property type="entry name" value="Bact_Sigma-Reg"/>
</dbReference>
<evidence type="ECO:0000313" key="2">
    <source>
        <dbReference type="EMBL" id="BDI33687.1"/>
    </source>
</evidence>
<proteinExistence type="predicted"/>
<dbReference type="PANTHER" id="PTHR43156">
    <property type="entry name" value="STAGE II SPORULATION PROTEIN E-RELATED"/>
    <property type="match status" value="1"/>
</dbReference>
<accession>A0A402D082</accession>
<dbReference type="InterPro" id="IPR036890">
    <property type="entry name" value="HATPase_C_sf"/>
</dbReference>
<protein>
    <submittedName>
        <fullName evidence="2">Uncharacterized protein</fullName>
    </submittedName>
</protein>